<comment type="caution">
    <text evidence="1">The sequence shown here is derived from an EMBL/GenBank/DDBJ whole genome shotgun (WGS) entry which is preliminary data.</text>
</comment>
<sequence>MPEHDVLRSILLTEIDFSRFLPETQENKAGNWKVGQRGSEDVNSYLRRSAYQFDMSYTDIAN</sequence>
<dbReference type="Proteomes" id="UP001444661">
    <property type="component" value="Unassembled WGS sequence"/>
</dbReference>
<keyword evidence="2" id="KW-1185">Reference proteome</keyword>
<organism evidence="1 2">
    <name type="scientific">Apiospora rasikravindrae</name>
    <dbReference type="NCBI Taxonomy" id="990691"/>
    <lineage>
        <taxon>Eukaryota</taxon>
        <taxon>Fungi</taxon>
        <taxon>Dikarya</taxon>
        <taxon>Ascomycota</taxon>
        <taxon>Pezizomycotina</taxon>
        <taxon>Sordariomycetes</taxon>
        <taxon>Xylariomycetidae</taxon>
        <taxon>Amphisphaeriales</taxon>
        <taxon>Apiosporaceae</taxon>
        <taxon>Apiospora</taxon>
    </lineage>
</organism>
<reference evidence="1 2" key="1">
    <citation type="submission" date="2023-01" db="EMBL/GenBank/DDBJ databases">
        <title>Analysis of 21 Apiospora genomes using comparative genomics revels a genus with tremendous synthesis potential of carbohydrate active enzymes and secondary metabolites.</title>
        <authorList>
            <person name="Sorensen T."/>
        </authorList>
    </citation>
    <scope>NUCLEOTIDE SEQUENCE [LARGE SCALE GENOMIC DNA]</scope>
    <source>
        <strain evidence="1 2">CBS 33761</strain>
    </source>
</reference>
<evidence type="ECO:0000313" key="2">
    <source>
        <dbReference type="Proteomes" id="UP001444661"/>
    </source>
</evidence>
<gene>
    <name evidence="1" type="ORF">PG993_009985</name>
</gene>
<dbReference type="EMBL" id="JAQQWK010000009">
    <property type="protein sequence ID" value="KAK8034990.1"/>
    <property type="molecule type" value="Genomic_DNA"/>
</dbReference>
<protein>
    <submittedName>
        <fullName evidence="1">Uncharacterized protein</fullName>
    </submittedName>
</protein>
<evidence type="ECO:0000313" key="1">
    <source>
        <dbReference type="EMBL" id="KAK8034990.1"/>
    </source>
</evidence>
<accession>A0ABR1SKW9</accession>
<proteinExistence type="predicted"/>
<name>A0ABR1SKW9_9PEZI</name>